<reference evidence="2" key="1">
    <citation type="submission" date="2022-05" db="EMBL/GenBank/DDBJ databases">
        <title>An RpoN-dependent PEP-CTERM gene is involved in floc formation of an Aquincola tertiaricarbonis strain.</title>
        <authorList>
            <person name="Qiu D."/>
            <person name="Xia M."/>
        </authorList>
    </citation>
    <scope>NUCLEOTIDE SEQUENCE</scope>
    <source>
        <strain evidence="2">RN12</strain>
    </source>
</reference>
<organism evidence="2 3">
    <name type="scientific">Aquincola tertiaricarbonis</name>
    <dbReference type="NCBI Taxonomy" id="391953"/>
    <lineage>
        <taxon>Bacteria</taxon>
        <taxon>Pseudomonadati</taxon>
        <taxon>Pseudomonadota</taxon>
        <taxon>Betaproteobacteria</taxon>
        <taxon>Burkholderiales</taxon>
        <taxon>Sphaerotilaceae</taxon>
        <taxon>Aquincola</taxon>
    </lineage>
</organism>
<dbReference type="Pfam" id="PF10099">
    <property type="entry name" value="RskA_C"/>
    <property type="match status" value="1"/>
</dbReference>
<accession>A0ABY4SA94</accession>
<gene>
    <name evidence="2" type="ORF">MW290_14785</name>
</gene>
<evidence type="ECO:0000313" key="3">
    <source>
        <dbReference type="Proteomes" id="UP001056201"/>
    </source>
</evidence>
<dbReference type="PANTHER" id="PTHR37461:SF1">
    <property type="entry name" value="ANTI-SIGMA-K FACTOR RSKA"/>
    <property type="match status" value="1"/>
</dbReference>
<name>A0ABY4SA94_AQUTE</name>
<proteinExistence type="predicted"/>
<keyword evidence="3" id="KW-1185">Reference proteome</keyword>
<dbReference type="RefSeq" id="WP_250198487.1">
    <property type="nucleotide sequence ID" value="NZ_CP097636.1"/>
</dbReference>
<feature type="domain" description="Anti-sigma K factor RskA C-terminal" evidence="1">
    <location>
        <begin position="101"/>
        <end position="229"/>
    </location>
</feature>
<sequence length="237" mass="24821">MDYGKSERADALGAQYVAGTLRGAARRRFEALLPSHPALRAAVQAWSERLMPLTAAVEPQQPPPSVWQAIERRLFGQAAPAQAAVPLPWWRRLAPWRALSAAGALATLVLAVMLTQPPPAQPPVLVVLQGTGGATQGVNTFVASVSGDGRSLVTRALLPVDLQADRVLELWSVPPEGAPRSLGLIRADGSTVVPRERLPKGLLKGDTAALAVSLEPPGGSPTGTPTGPVLYAGKLQL</sequence>
<dbReference type="Proteomes" id="UP001056201">
    <property type="component" value="Chromosome 2"/>
</dbReference>
<dbReference type="InterPro" id="IPR018764">
    <property type="entry name" value="RskA_C"/>
</dbReference>
<protein>
    <submittedName>
        <fullName evidence="2">Anti-sigma factor</fullName>
    </submittedName>
</protein>
<dbReference type="EMBL" id="CP097636">
    <property type="protein sequence ID" value="URI10283.1"/>
    <property type="molecule type" value="Genomic_DNA"/>
</dbReference>
<evidence type="ECO:0000259" key="1">
    <source>
        <dbReference type="Pfam" id="PF10099"/>
    </source>
</evidence>
<dbReference type="InterPro" id="IPR051474">
    <property type="entry name" value="Anti-sigma-K/W_factor"/>
</dbReference>
<evidence type="ECO:0000313" key="2">
    <source>
        <dbReference type="EMBL" id="URI10283.1"/>
    </source>
</evidence>
<dbReference type="PANTHER" id="PTHR37461">
    <property type="entry name" value="ANTI-SIGMA-K FACTOR RSKA"/>
    <property type="match status" value="1"/>
</dbReference>